<dbReference type="CDD" id="cd00834">
    <property type="entry name" value="KAS_I_II"/>
    <property type="match status" value="1"/>
</dbReference>
<organism evidence="5 6">
    <name type="scientific">Paenibacillus provencensis</name>
    <dbReference type="NCBI Taxonomy" id="441151"/>
    <lineage>
        <taxon>Bacteria</taxon>
        <taxon>Bacillati</taxon>
        <taxon>Bacillota</taxon>
        <taxon>Bacilli</taxon>
        <taxon>Bacillales</taxon>
        <taxon>Paenibacillaceae</taxon>
        <taxon>Paenibacillus</taxon>
    </lineage>
</organism>
<sequence length="381" mass="40591">MEPIVITGMGIVTAIGSNVHDFWHNMLSGTQGTRDIASFDVSGHANKRGCEVEHVFPYSGSMNQGLGKAAAMYLSAAEDALYQAKLSNPAQFRTGICVGTTMGESTPIIKNGYRQGPHVISDQIADSLQLKGPKWTMTNACAAGNFAIAQAMDELKYGRADCMITGGVDALSWTAFTGFGSLRAMSSDWCRPFDVNRTGLILGEGAGVLILERESDARARGVSPLAYLLGYGLTSDAYHITQPDPSGVGAMRSMLEALRMAELTLEDIGYVSAHGTGTPANDRTEAKALFELFGEDILTSSIKGHIGHTLGAASAIEAIASVNMLRYGWLPHTLNLEQLDPDCRVRVIAKRPLRKQPNFILSNAFAFGGINSSIVLGKAGA</sequence>
<dbReference type="PROSITE" id="PS52004">
    <property type="entry name" value="KS3_2"/>
    <property type="match status" value="1"/>
</dbReference>
<proteinExistence type="inferred from homology"/>
<dbReference type="InterPro" id="IPR020841">
    <property type="entry name" value="PKS_Beta-ketoAc_synthase_dom"/>
</dbReference>
<evidence type="ECO:0000256" key="2">
    <source>
        <dbReference type="ARBA" id="ARBA00022679"/>
    </source>
</evidence>
<evidence type="ECO:0000313" key="5">
    <source>
        <dbReference type="EMBL" id="MFD1127956.1"/>
    </source>
</evidence>
<dbReference type="SMART" id="SM00825">
    <property type="entry name" value="PKS_KS"/>
    <property type="match status" value="1"/>
</dbReference>
<evidence type="ECO:0000259" key="4">
    <source>
        <dbReference type="PROSITE" id="PS52004"/>
    </source>
</evidence>
<protein>
    <submittedName>
        <fullName evidence="5">Beta-ketoacyl-[acyl-carrier-protein] synthase family protein</fullName>
    </submittedName>
</protein>
<dbReference type="RefSeq" id="WP_251584020.1">
    <property type="nucleotide sequence ID" value="NZ_JBHTKX010000001.1"/>
</dbReference>
<evidence type="ECO:0000256" key="1">
    <source>
        <dbReference type="ARBA" id="ARBA00008467"/>
    </source>
</evidence>
<comment type="similarity">
    <text evidence="1 3">Belongs to the thiolase-like superfamily. Beta-ketoacyl-ACP synthases family.</text>
</comment>
<evidence type="ECO:0000256" key="3">
    <source>
        <dbReference type="RuleBase" id="RU003694"/>
    </source>
</evidence>
<dbReference type="Pfam" id="PF02801">
    <property type="entry name" value="Ketoacyl-synt_C"/>
    <property type="match status" value="1"/>
</dbReference>
<evidence type="ECO:0000313" key="6">
    <source>
        <dbReference type="Proteomes" id="UP001597169"/>
    </source>
</evidence>
<dbReference type="InterPro" id="IPR016039">
    <property type="entry name" value="Thiolase-like"/>
</dbReference>
<keyword evidence="6" id="KW-1185">Reference proteome</keyword>
<dbReference type="EMBL" id="JBHTKX010000001">
    <property type="protein sequence ID" value="MFD1127956.1"/>
    <property type="molecule type" value="Genomic_DNA"/>
</dbReference>
<dbReference type="Gene3D" id="3.40.47.10">
    <property type="match status" value="1"/>
</dbReference>
<dbReference type="PANTHER" id="PTHR11712:SF336">
    <property type="entry name" value="3-OXOACYL-[ACYL-CARRIER-PROTEIN] SYNTHASE, MITOCHONDRIAL"/>
    <property type="match status" value="1"/>
</dbReference>
<dbReference type="Pfam" id="PF00109">
    <property type="entry name" value="ketoacyl-synt"/>
    <property type="match status" value="1"/>
</dbReference>
<dbReference type="PANTHER" id="PTHR11712">
    <property type="entry name" value="POLYKETIDE SYNTHASE-RELATED"/>
    <property type="match status" value="1"/>
</dbReference>
<dbReference type="SUPFAM" id="SSF53901">
    <property type="entry name" value="Thiolase-like"/>
    <property type="match status" value="2"/>
</dbReference>
<accession>A0ABW3Q320</accession>
<reference evidence="6" key="1">
    <citation type="journal article" date="2019" name="Int. J. Syst. Evol. Microbiol.">
        <title>The Global Catalogue of Microorganisms (GCM) 10K type strain sequencing project: providing services to taxonomists for standard genome sequencing and annotation.</title>
        <authorList>
            <consortium name="The Broad Institute Genomics Platform"/>
            <consortium name="The Broad Institute Genome Sequencing Center for Infectious Disease"/>
            <person name="Wu L."/>
            <person name="Ma J."/>
        </authorList>
    </citation>
    <scope>NUCLEOTIDE SEQUENCE [LARGE SCALE GENOMIC DNA]</scope>
    <source>
        <strain evidence="6">CCUG 53519</strain>
    </source>
</reference>
<comment type="caution">
    <text evidence="5">The sequence shown here is derived from an EMBL/GenBank/DDBJ whole genome shotgun (WGS) entry which is preliminary data.</text>
</comment>
<dbReference type="InterPro" id="IPR014030">
    <property type="entry name" value="Ketoacyl_synth_N"/>
</dbReference>
<gene>
    <name evidence="5" type="ORF">ACFQ3J_07210</name>
</gene>
<dbReference type="InterPro" id="IPR000794">
    <property type="entry name" value="Beta-ketoacyl_synthase"/>
</dbReference>
<name>A0ABW3Q320_9BACL</name>
<dbReference type="InterPro" id="IPR014031">
    <property type="entry name" value="Ketoacyl_synth_C"/>
</dbReference>
<keyword evidence="2 3" id="KW-0808">Transferase</keyword>
<dbReference type="Proteomes" id="UP001597169">
    <property type="component" value="Unassembled WGS sequence"/>
</dbReference>
<feature type="domain" description="Ketosynthase family 3 (KS3)" evidence="4">
    <location>
        <begin position="1"/>
        <end position="378"/>
    </location>
</feature>